<reference evidence="1" key="1">
    <citation type="journal article" date="2020" name="Stud. Mycol.">
        <title>101 Dothideomycetes genomes: a test case for predicting lifestyles and emergence of pathogens.</title>
        <authorList>
            <person name="Haridas S."/>
            <person name="Albert R."/>
            <person name="Binder M."/>
            <person name="Bloem J."/>
            <person name="Labutti K."/>
            <person name="Salamov A."/>
            <person name="Andreopoulos B."/>
            <person name="Baker S."/>
            <person name="Barry K."/>
            <person name="Bills G."/>
            <person name="Bluhm B."/>
            <person name="Cannon C."/>
            <person name="Castanera R."/>
            <person name="Culley D."/>
            <person name="Daum C."/>
            <person name="Ezra D."/>
            <person name="Gonzalez J."/>
            <person name="Henrissat B."/>
            <person name="Kuo A."/>
            <person name="Liang C."/>
            <person name="Lipzen A."/>
            <person name="Lutzoni F."/>
            <person name="Magnuson J."/>
            <person name="Mondo S."/>
            <person name="Nolan M."/>
            <person name="Ohm R."/>
            <person name="Pangilinan J."/>
            <person name="Park H.-J."/>
            <person name="Ramirez L."/>
            <person name="Alfaro M."/>
            <person name="Sun H."/>
            <person name="Tritt A."/>
            <person name="Yoshinaga Y."/>
            <person name="Zwiers L.-H."/>
            <person name="Turgeon B."/>
            <person name="Goodwin S."/>
            <person name="Spatafora J."/>
            <person name="Crous P."/>
            <person name="Grigoriev I."/>
        </authorList>
    </citation>
    <scope>NUCLEOTIDE SEQUENCE</scope>
    <source>
        <strain evidence="1">CBS 379.55</strain>
    </source>
</reference>
<protein>
    <submittedName>
        <fullName evidence="1">Uncharacterized protein</fullName>
    </submittedName>
</protein>
<dbReference type="AlphaFoldDB" id="A0A6A6JD77"/>
<dbReference type="OrthoDB" id="3437405at2759"/>
<dbReference type="EMBL" id="ML986502">
    <property type="protein sequence ID" value="KAF2274511.1"/>
    <property type="molecule type" value="Genomic_DNA"/>
</dbReference>
<keyword evidence="2" id="KW-1185">Reference proteome</keyword>
<organism evidence="1 2">
    <name type="scientific">Westerdykella ornata</name>
    <dbReference type="NCBI Taxonomy" id="318751"/>
    <lineage>
        <taxon>Eukaryota</taxon>
        <taxon>Fungi</taxon>
        <taxon>Dikarya</taxon>
        <taxon>Ascomycota</taxon>
        <taxon>Pezizomycotina</taxon>
        <taxon>Dothideomycetes</taxon>
        <taxon>Pleosporomycetidae</taxon>
        <taxon>Pleosporales</taxon>
        <taxon>Sporormiaceae</taxon>
        <taxon>Westerdykella</taxon>
    </lineage>
</organism>
<evidence type="ECO:0000313" key="2">
    <source>
        <dbReference type="Proteomes" id="UP000800097"/>
    </source>
</evidence>
<sequence>MASSFREIIDPNWSENLPRNVQDFVFKNNESFDESLTIVDRILEPSTMFRFLEFALDGKLPSGGTTSLPLLPGELIESHLMAPYETWAPGPHDVFGGSPFHQILVRIGSDKDPSRLVPVEKGVHAMKGRLWEGVLPVSEERWEQKQLDRPENHHLACRYLGQVIEVFDYLEHPRILPLRGSTYMLIYQHFYDFDKVVNNLPERLHQPKIGLSALWNEYMTSHYTAMAARAHSWVISKTIALRERDENLLTEPTITRESLAIANMIHDLAELAFCADSRIFITMPRMTCPVGRVLPGLSQRREQMSRALRLRTREIMMQETVHHFHVGREAGSMQQPGLAETSQVQREAQQEVRLQWRGEPLDLPPQPWIRKLKEQLDAADEKEKSWGFSIYKLTYQASDGDWARFQQKLNADLQDWGRGLKGASDVKAMAKLTWYDGQKLGLREDNIEDAMRHFRTVPPFGKGTWDKHVFLVVDAASYDSYMYGSPFSQMLLPGDTGGFVTAVECDFNPNEQRDRAEESPLWAGRLRILGNLVYPELFALLFAQMQDLEHMWPFAMNHPDLIYTGFTVKAQVDRWKKVTLLKLKLFELFSSHCKDTS</sequence>
<gene>
    <name evidence="1" type="ORF">EI97DRAFT_402041</name>
</gene>
<accession>A0A6A6JD77</accession>
<dbReference type="Proteomes" id="UP000800097">
    <property type="component" value="Unassembled WGS sequence"/>
</dbReference>
<name>A0A6A6JD77_WESOR</name>
<dbReference type="RefSeq" id="XP_033652050.1">
    <property type="nucleotide sequence ID" value="XM_033796476.1"/>
</dbReference>
<evidence type="ECO:0000313" key="1">
    <source>
        <dbReference type="EMBL" id="KAF2274511.1"/>
    </source>
</evidence>
<dbReference type="GeneID" id="54549651"/>
<proteinExistence type="predicted"/>